<dbReference type="InterPro" id="IPR010073">
    <property type="entry name" value="PurL_large"/>
</dbReference>
<feature type="domain" description="FGAR-AT PurM N-terminal-like" evidence="19">
    <location>
        <begin position="655"/>
        <end position="815"/>
    </location>
</feature>
<feature type="binding site" evidence="14">
    <location>
        <position position="729"/>
    </location>
    <ligand>
        <name>Mg(2+)</name>
        <dbReference type="ChEBI" id="CHEBI:18420"/>
    </ligand>
</feature>
<dbReference type="FunFam" id="3.40.50.880:FF:000008">
    <property type="entry name" value="Phosphoribosylformylglycinamidine synthase"/>
    <property type="match status" value="1"/>
</dbReference>
<evidence type="ECO:0000256" key="4">
    <source>
        <dbReference type="ARBA" id="ARBA00022490"/>
    </source>
</evidence>
<dbReference type="PANTHER" id="PTHR10099:SF1">
    <property type="entry name" value="PHOSPHORIBOSYLFORMYLGLYCINAMIDINE SYNTHASE"/>
    <property type="match status" value="1"/>
</dbReference>
<accession>A0A395JK97</accession>
<keyword evidence="5 14" id="KW-0436">Ligase</keyword>
<dbReference type="InParanoid" id="A0A395JK97"/>
<dbReference type="PANTHER" id="PTHR10099">
    <property type="entry name" value="PHOSPHORIBOSYLFORMYLGLYCINAMIDINE SYNTHASE"/>
    <property type="match status" value="1"/>
</dbReference>
<evidence type="ECO:0000259" key="19">
    <source>
        <dbReference type="Pfam" id="PF22689"/>
    </source>
</evidence>
<comment type="function">
    <text evidence="13 14">Phosphoribosylformylglycinamidine synthase involved in the purines biosynthetic pathway. Catalyzes the ATP-dependent conversion of formylglycinamide ribonucleotide (FGAR) and glutamine to yield formylglycinamidine ribonucleotide (FGAM) and glutamate.</text>
</comment>
<comment type="subcellular location">
    <subcellularLocation>
        <location evidence="1 14">Cytoplasm</location>
    </subcellularLocation>
</comment>
<organism evidence="20 21">
    <name type="scientific">Arenicella xantha</name>
    <dbReference type="NCBI Taxonomy" id="644221"/>
    <lineage>
        <taxon>Bacteria</taxon>
        <taxon>Pseudomonadati</taxon>
        <taxon>Pseudomonadota</taxon>
        <taxon>Gammaproteobacteria</taxon>
        <taxon>Arenicellales</taxon>
        <taxon>Arenicellaceae</taxon>
        <taxon>Arenicella</taxon>
    </lineage>
</organism>
<dbReference type="SUPFAM" id="SSF56042">
    <property type="entry name" value="PurM C-terminal domain-like"/>
    <property type="match status" value="2"/>
</dbReference>
<feature type="domain" description="PurM-like C-terminal" evidence="16">
    <location>
        <begin position="845"/>
        <end position="974"/>
    </location>
</feature>
<keyword evidence="4 14" id="KW-0963">Cytoplasm</keyword>
<dbReference type="InterPro" id="IPR041609">
    <property type="entry name" value="PurL_linker"/>
</dbReference>
<feature type="active site" evidence="14">
    <location>
        <position position="1263"/>
    </location>
</feature>
<dbReference type="EC" id="6.3.5.3" evidence="14"/>
<dbReference type="EMBL" id="QNRT01000002">
    <property type="protein sequence ID" value="RBP50959.1"/>
    <property type="molecule type" value="Genomic_DNA"/>
</dbReference>
<feature type="domain" description="PurM-like C-terminal" evidence="16">
    <location>
        <begin position="434"/>
        <end position="587"/>
    </location>
</feature>
<dbReference type="CDD" id="cd01740">
    <property type="entry name" value="GATase1_FGAR_AT"/>
    <property type="match status" value="1"/>
</dbReference>
<evidence type="ECO:0000256" key="2">
    <source>
        <dbReference type="ARBA" id="ARBA00004920"/>
    </source>
</evidence>
<feature type="active site" evidence="14">
    <location>
        <position position="1265"/>
    </location>
</feature>
<dbReference type="Gene3D" id="1.10.8.750">
    <property type="entry name" value="Phosphoribosylformylglycinamidine synthase, linker domain"/>
    <property type="match status" value="1"/>
</dbReference>
<dbReference type="FunFam" id="3.90.650.10:FF:000002">
    <property type="entry name" value="Phosphoribosylformylglycinamidine synthase"/>
    <property type="match status" value="1"/>
</dbReference>
<keyword evidence="9 14" id="KW-0067">ATP-binding</keyword>
<evidence type="ECO:0000313" key="21">
    <source>
        <dbReference type="Proteomes" id="UP000253083"/>
    </source>
</evidence>
<evidence type="ECO:0000313" key="20">
    <source>
        <dbReference type="EMBL" id="RBP50959.1"/>
    </source>
</evidence>
<dbReference type="OrthoDB" id="9804441at2"/>
<dbReference type="Pfam" id="PF22689">
    <property type="entry name" value="FGAR-AT_PurM_N-like"/>
    <property type="match status" value="1"/>
</dbReference>
<feature type="binding site" evidence="14">
    <location>
        <position position="893"/>
    </location>
    <ligand>
        <name>Mg(2+)</name>
        <dbReference type="ChEBI" id="CHEBI:18420"/>
    </ligand>
</feature>
<comment type="similarity">
    <text evidence="3 14">In the N-terminal section; belongs to the FGAMS family.</text>
</comment>
<dbReference type="InterPro" id="IPR036604">
    <property type="entry name" value="PurS-like_sf"/>
</dbReference>
<evidence type="ECO:0000256" key="5">
    <source>
        <dbReference type="ARBA" id="ARBA00022598"/>
    </source>
</evidence>
<dbReference type="HAMAP" id="MF_00419">
    <property type="entry name" value="PurL_1"/>
    <property type="match status" value="1"/>
</dbReference>
<dbReference type="SMART" id="SM01211">
    <property type="entry name" value="GATase_5"/>
    <property type="match status" value="1"/>
</dbReference>
<comment type="pathway">
    <text evidence="2 14">Purine metabolism; IMP biosynthesis via de novo pathway; 5-amino-1-(5-phospho-D-ribosyl)imidazole from N(2)-formyl-N(1)-(5-phospho-D-ribosyl)glycinamide: step 1/2.</text>
</comment>
<dbReference type="GO" id="GO:0004642">
    <property type="term" value="F:phosphoribosylformylglycinamidine synthase activity"/>
    <property type="evidence" value="ECO:0007669"/>
    <property type="project" value="UniProtKB-UniRule"/>
</dbReference>
<dbReference type="FunCoup" id="A0A395JK97">
    <property type="interactions" value="559"/>
</dbReference>
<evidence type="ECO:0000256" key="9">
    <source>
        <dbReference type="ARBA" id="ARBA00022840"/>
    </source>
</evidence>
<dbReference type="InterPro" id="IPR036676">
    <property type="entry name" value="PurM-like_C_sf"/>
</dbReference>
<evidence type="ECO:0000256" key="12">
    <source>
        <dbReference type="ARBA" id="ARBA00052585"/>
    </source>
</evidence>
<feature type="domain" description="Phosphoribosylformylglycinamidine synthase linker" evidence="17">
    <location>
        <begin position="174"/>
        <end position="223"/>
    </location>
</feature>
<dbReference type="Pfam" id="PF02769">
    <property type="entry name" value="AIRS_C"/>
    <property type="match status" value="2"/>
</dbReference>
<dbReference type="GO" id="GO:0005737">
    <property type="term" value="C:cytoplasm"/>
    <property type="evidence" value="ECO:0007669"/>
    <property type="project" value="UniProtKB-SubCell"/>
</dbReference>
<name>A0A395JK97_9GAMM</name>
<dbReference type="Gene3D" id="3.40.50.880">
    <property type="match status" value="1"/>
</dbReference>
<comment type="subunit">
    <text evidence="14">Monomer.</text>
</comment>
<dbReference type="FunFam" id="1.10.8.750:FF:000002">
    <property type="entry name" value="Phosphoribosylformylglycinamidine synthase"/>
    <property type="match status" value="1"/>
</dbReference>
<evidence type="ECO:0000259" key="16">
    <source>
        <dbReference type="Pfam" id="PF02769"/>
    </source>
</evidence>
<keyword evidence="8 14" id="KW-0658">Purine biosynthesis</keyword>
<dbReference type="Gene3D" id="3.90.650.10">
    <property type="entry name" value="PurM-like C-terminal domain"/>
    <property type="match status" value="2"/>
</dbReference>
<feature type="binding site" evidence="14">
    <location>
        <position position="725"/>
    </location>
    <ligand>
        <name>Mg(2+)</name>
        <dbReference type="ChEBI" id="CHEBI:18420"/>
    </ligand>
</feature>
<evidence type="ECO:0000256" key="15">
    <source>
        <dbReference type="SAM" id="MobiDB-lite"/>
    </source>
</evidence>
<evidence type="ECO:0000256" key="1">
    <source>
        <dbReference type="ARBA" id="ARBA00004496"/>
    </source>
</evidence>
<feature type="binding site" evidence="14">
    <location>
        <position position="895"/>
    </location>
    <ligand>
        <name>ATP</name>
        <dbReference type="ChEBI" id="CHEBI:30616"/>
    </ligand>
</feature>
<feature type="binding site" evidence="14">
    <location>
        <position position="686"/>
    </location>
    <ligand>
        <name>Mg(2+)</name>
        <dbReference type="ChEBI" id="CHEBI:18420"/>
    </ligand>
</feature>
<dbReference type="Pfam" id="PF18072">
    <property type="entry name" value="FGAR-AT_linker"/>
    <property type="match status" value="1"/>
</dbReference>
<dbReference type="NCBIfam" id="TIGR01735">
    <property type="entry name" value="FGAM_synt"/>
    <property type="match status" value="1"/>
</dbReference>
<dbReference type="SUPFAM" id="SSF109736">
    <property type="entry name" value="FGAM synthase PurL, linker domain"/>
    <property type="match status" value="1"/>
</dbReference>
<keyword evidence="6 14" id="KW-0479">Metal-binding</keyword>
<comment type="catalytic activity">
    <reaction evidence="12 14">
        <text>N(2)-formyl-N(1)-(5-phospho-beta-D-ribosyl)glycinamide + L-glutamine + ATP + H2O = 2-formamido-N(1)-(5-O-phospho-beta-D-ribosyl)acetamidine + L-glutamate + ADP + phosphate + H(+)</text>
        <dbReference type="Rhea" id="RHEA:17129"/>
        <dbReference type="ChEBI" id="CHEBI:15377"/>
        <dbReference type="ChEBI" id="CHEBI:15378"/>
        <dbReference type="ChEBI" id="CHEBI:29985"/>
        <dbReference type="ChEBI" id="CHEBI:30616"/>
        <dbReference type="ChEBI" id="CHEBI:43474"/>
        <dbReference type="ChEBI" id="CHEBI:58359"/>
        <dbReference type="ChEBI" id="CHEBI:147286"/>
        <dbReference type="ChEBI" id="CHEBI:147287"/>
        <dbReference type="ChEBI" id="CHEBI:456216"/>
        <dbReference type="EC" id="6.3.5.3"/>
    </reaction>
</comment>
<dbReference type="FunFam" id="3.30.1330.10:FF:000005">
    <property type="entry name" value="Phosphoribosylformylglycinamidine synthase"/>
    <property type="match status" value="1"/>
</dbReference>
<evidence type="ECO:0000259" key="17">
    <source>
        <dbReference type="Pfam" id="PF18072"/>
    </source>
</evidence>
<dbReference type="GO" id="GO:0006189">
    <property type="term" value="P:'de novo' IMP biosynthetic process"/>
    <property type="evidence" value="ECO:0007669"/>
    <property type="project" value="UniProtKB-UniRule"/>
</dbReference>
<feature type="region of interest" description="Disordered" evidence="15">
    <location>
        <begin position="306"/>
        <end position="336"/>
    </location>
</feature>
<dbReference type="SUPFAM" id="SSF52317">
    <property type="entry name" value="Class I glutamine amidotransferase-like"/>
    <property type="match status" value="1"/>
</dbReference>
<dbReference type="SUPFAM" id="SSF55326">
    <property type="entry name" value="PurM N-terminal domain-like"/>
    <property type="match status" value="2"/>
</dbReference>
<dbReference type="InterPro" id="IPR040707">
    <property type="entry name" value="FGAR-AT_N"/>
</dbReference>
<comment type="caution">
    <text evidence="14">Lacks conserved residue(s) required for the propagation of feature annotation.</text>
</comment>
<dbReference type="SUPFAM" id="SSF82697">
    <property type="entry name" value="PurS-like"/>
    <property type="match status" value="1"/>
</dbReference>
<feature type="active site" description="Nucleophile" evidence="14">
    <location>
        <position position="1143"/>
    </location>
</feature>
<dbReference type="PROSITE" id="PS51273">
    <property type="entry name" value="GATASE_TYPE_1"/>
    <property type="match status" value="1"/>
</dbReference>
<evidence type="ECO:0000256" key="8">
    <source>
        <dbReference type="ARBA" id="ARBA00022755"/>
    </source>
</evidence>
<feature type="domain" description="Phosphoribosylformylglycinamidine synthase N-terminal" evidence="18">
    <location>
        <begin position="37"/>
        <end position="153"/>
    </location>
</feature>
<feature type="binding site" evidence="14">
    <location>
        <begin position="310"/>
        <end position="321"/>
    </location>
    <ligand>
        <name>ATP</name>
        <dbReference type="ChEBI" id="CHEBI:30616"/>
    </ligand>
</feature>
<dbReference type="InterPro" id="IPR036921">
    <property type="entry name" value="PurM-like_N_sf"/>
</dbReference>
<dbReference type="InterPro" id="IPR010918">
    <property type="entry name" value="PurM-like_C_dom"/>
</dbReference>
<evidence type="ECO:0000256" key="14">
    <source>
        <dbReference type="HAMAP-Rule" id="MF_00419"/>
    </source>
</evidence>
<evidence type="ECO:0000256" key="13">
    <source>
        <dbReference type="ARBA" id="ARBA00057317"/>
    </source>
</evidence>
<evidence type="ECO:0000256" key="7">
    <source>
        <dbReference type="ARBA" id="ARBA00022741"/>
    </source>
</evidence>
<reference evidence="20 21" key="1">
    <citation type="submission" date="2018-06" db="EMBL/GenBank/DDBJ databases">
        <title>Genomic Encyclopedia of Type Strains, Phase IV (KMG-IV): sequencing the most valuable type-strain genomes for metagenomic binning, comparative biology and taxonomic classification.</title>
        <authorList>
            <person name="Goeker M."/>
        </authorList>
    </citation>
    <scope>NUCLEOTIDE SEQUENCE [LARGE SCALE GENOMIC DNA]</scope>
    <source>
        <strain evidence="20 21">DSM 24032</strain>
    </source>
</reference>
<dbReference type="GO" id="GO:0046872">
    <property type="term" value="F:metal ion binding"/>
    <property type="evidence" value="ECO:0007669"/>
    <property type="project" value="UniProtKB-KW"/>
</dbReference>
<dbReference type="UniPathway" id="UPA00074">
    <property type="reaction ID" value="UER00128"/>
</dbReference>
<dbReference type="Pfam" id="PF13507">
    <property type="entry name" value="GATase_5"/>
    <property type="match status" value="1"/>
</dbReference>
<evidence type="ECO:0000256" key="10">
    <source>
        <dbReference type="ARBA" id="ARBA00022842"/>
    </source>
</evidence>
<evidence type="ECO:0000256" key="3">
    <source>
        <dbReference type="ARBA" id="ARBA00008608"/>
    </source>
</evidence>
<evidence type="ECO:0000256" key="11">
    <source>
        <dbReference type="ARBA" id="ARBA00022962"/>
    </source>
</evidence>
<proteinExistence type="inferred from homology"/>
<dbReference type="NCBIfam" id="NF003672">
    <property type="entry name" value="PRK05297.1"/>
    <property type="match status" value="1"/>
</dbReference>
<dbReference type="Proteomes" id="UP000253083">
    <property type="component" value="Unassembled WGS sequence"/>
</dbReference>
<dbReference type="CDD" id="cd02204">
    <property type="entry name" value="PurL_repeat2"/>
    <property type="match status" value="1"/>
</dbReference>
<keyword evidence="10 14" id="KW-0460">Magnesium</keyword>
<dbReference type="InterPro" id="IPR055181">
    <property type="entry name" value="FGAR-AT_PurM_N-like"/>
</dbReference>
<keyword evidence="7 14" id="KW-0547">Nucleotide-binding</keyword>
<dbReference type="Gene3D" id="3.30.1330.10">
    <property type="entry name" value="PurM-like, N-terminal domain"/>
    <property type="match status" value="2"/>
</dbReference>
<evidence type="ECO:0000256" key="6">
    <source>
        <dbReference type="ARBA" id="ARBA00022723"/>
    </source>
</evidence>
<dbReference type="RefSeq" id="WP_113953766.1">
    <property type="nucleotide sequence ID" value="NZ_QNRT01000002.1"/>
</dbReference>
<keyword evidence="11 14" id="KW-0315">Glutamine amidotransferase</keyword>
<gene>
    <name evidence="14" type="primary">purL</name>
    <name evidence="20" type="ORF">DFR28_102376</name>
</gene>
<protein>
    <recommendedName>
        <fullName evidence="14">Phosphoribosylformylglycinamidine synthase</fullName>
        <shortName evidence="14">FGAM synthase</shortName>
        <shortName evidence="14">FGAMS</shortName>
        <ecNumber evidence="14">6.3.5.3</ecNumber>
    </recommendedName>
    <alternativeName>
        <fullName evidence="14">Formylglycinamide ribonucleotide amidotransferase</fullName>
        <shortName evidence="14">FGAR amidotransferase</shortName>
        <shortName evidence="14">FGAR-AT</shortName>
    </alternativeName>
</protein>
<evidence type="ECO:0000259" key="18">
    <source>
        <dbReference type="Pfam" id="PF18076"/>
    </source>
</evidence>
<dbReference type="InterPro" id="IPR029062">
    <property type="entry name" value="Class_I_gatase-like"/>
</dbReference>
<sequence>MLRLRGGQALSNFRIQKLLNEVQRQFPSLKQCRTEFQHLISLHPESPALSDAELAKLTRLLAYGPHTSEVEHQGQLIFVIPRLGTISPWATKATDIAHHCGLSSVERIERGIVFYLESDKPFSEQELLVIAAELHDPMTESVVLDIDQAAGLFRHETPKALFEVPLQREGRPALESANQQLGLALSDDEIDYLLEQYSLLGKNPTDVELMMFAQVNSEHCRHKIFNADWIIDGEAQAHSLFRMIRETHIQNSKGTLVAYSDNSSVLEGSEGERFYADPACHEYASVKEPIHILCKVETHNHPTAISPFPGAATGSGGEIRDEGATGRGSKPKAGLTGFTVSNLRLPELPQPWEGPEAKPARIASPLQIMLEAPIGGASFNNEFGRPNIAGYFRTYEQAIASPDDVRGYHKPIMLAGGLGNIRGQHVEKNIIPDGSYIIVLGGPAMLIGLGGGAASSVASGKSSEQLDYASVQRGNPEMQRRCQEVIDTCWAMDDNNPIISIHDIGAGGLCNAVPELVGDAGRGGRFDLRKVLNDEPGMSPMQIWCNEAQERYTLAVAPERLAEFEAICARERCLYCVIGQATDDELLVLEDPQFADASPRQQTPIDLPMATLFGKPPKMLRNVESADRNPPELDFSGVSLEQALARVLACPAVADKSFLITIGDRSVTGMIARDQMVGPWQVPVSDVAVTTSAYTGASGEAMALGERTPLASVNAPASGRMAIGEALTNLMASNIRDLSEVKLSANWMAAGGHSGDDAALYATVKAVGMELCPELGIAIPVGKDSMSMKSVWLDEQRKERSVTAPVSCIISAFAPVDDVRKTCTPELDLASESGLYLLDLSGGQQRLGCSILAQVFGQVGTETPDVDSSTLLKSGLLAIQTMIADGLLLAYHDRSDGGLVTALLEMAFASRCGLDIKLSGDQSSSLSVLFNEELGVVLQIADSQLARVNTVLDQANISHALLPLGKAVSGDKVSIAFGDAQVLNASRVDLHRAWSETSYQMQSLRDNPSCAQQEYDRILDVEDRGLFSELMFDSNKDISAPFIGGNKPRVAILREQGVNGHIEMAAAFSQAGFTAVDVTMSDVNAGRTDLSEFNGLVACGGFSYGDVLGAGEGWAKSILFNPMVRDTFSAFFARQDAFALGICNGCQMMSNLKEIIPGAEQWPHFVRNASEQFEARLVQVEIPQDSNSLFLSGMQGSKLPVVVAHGEGRAEYSGQDQSSLLALRYIDHSGAPTEHYPANPNGSPNGIAGLSNADGRVTIMMPHPERIFRSVTNSWQDPSWGEYGPWMRMFRNARVWVG</sequence>
<dbReference type="Pfam" id="PF18076">
    <property type="entry name" value="FGAR-AT_N"/>
    <property type="match status" value="1"/>
</dbReference>
<dbReference type="FunFam" id="3.30.1330.10:FF:000002">
    <property type="entry name" value="Phosphoribosylformylglycinamidine synthase"/>
    <property type="match status" value="1"/>
</dbReference>
<dbReference type="GO" id="GO:0005524">
    <property type="term" value="F:ATP binding"/>
    <property type="evidence" value="ECO:0007669"/>
    <property type="project" value="UniProtKB-UniRule"/>
</dbReference>
<comment type="caution">
    <text evidence="20">The sequence shown here is derived from an EMBL/GenBank/DDBJ whole genome shotgun (WGS) entry which is preliminary data.</text>
</comment>
<dbReference type="CDD" id="cd02203">
    <property type="entry name" value="PurL_repeat1"/>
    <property type="match status" value="1"/>
</dbReference>
<keyword evidence="21" id="KW-1185">Reference proteome</keyword>